<evidence type="ECO:0000256" key="1">
    <source>
        <dbReference type="SAM" id="MobiDB-lite"/>
    </source>
</evidence>
<comment type="caution">
    <text evidence="2">The sequence shown here is derived from an EMBL/GenBank/DDBJ whole genome shotgun (WGS) entry which is preliminary data.</text>
</comment>
<accession>A0A016SY06</accession>
<dbReference type="Proteomes" id="UP000024635">
    <property type="component" value="Unassembled WGS sequence"/>
</dbReference>
<reference evidence="3" key="1">
    <citation type="journal article" date="2015" name="Nat. Genet.">
        <title>The genome and transcriptome of the zoonotic hookworm Ancylostoma ceylanicum identify infection-specific gene families.</title>
        <authorList>
            <person name="Schwarz E.M."/>
            <person name="Hu Y."/>
            <person name="Antoshechkin I."/>
            <person name="Miller M.M."/>
            <person name="Sternberg P.W."/>
            <person name="Aroian R.V."/>
        </authorList>
    </citation>
    <scope>NUCLEOTIDE SEQUENCE</scope>
    <source>
        <strain evidence="3">HY135</strain>
    </source>
</reference>
<sequence>MPSESTPRAVSCQIVGRCTRYILAFLQGYERKATNNCFTGRYCSQKPEPSSPKKLSMPPLIDKRNTDVL</sequence>
<evidence type="ECO:0000313" key="2">
    <source>
        <dbReference type="EMBL" id="EYB95214.1"/>
    </source>
</evidence>
<keyword evidence="3" id="KW-1185">Reference proteome</keyword>
<feature type="region of interest" description="Disordered" evidence="1">
    <location>
        <begin position="43"/>
        <end position="69"/>
    </location>
</feature>
<name>A0A016SY06_9BILA</name>
<organism evidence="2 3">
    <name type="scientific">Ancylostoma ceylanicum</name>
    <dbReference type="NCBI Taxonomy" id="53326"/>
    <lineage>
        <taxon>Eukaryota</taxon>
        <taxon>Metazoa</taxon>
        <taxon>Ecdysozoa</taxon>
        <taxon>Nematoda</taxon>
        <taxon>Chromadorea</taxon>
        <taxon>Rhabditida</taxon>
        <taxon>Rhabditina</taxon>
        <taxon>Rhabditomorpha</taxon>
        <taxon>Strongyloidea</taxon>
        <taxon>Ancylostomatidae</taxon>
        <taxon>Ancylostomatinae</taxon>
        <taxon>Ancylostoma</taxon>
    </lineage>
</organism>
<proteinExistence type="predicted"/>
<feature type="compositionally biased region" description="Low complexity" evidence="1">
    <location>
        <begin position="46"/>
        <end position="59"/>
    </location>
</feature>
<evidence type="ECO:0000313" key="3">
    <source>
        <dbReference type="Proteomes" id="UP000024635"/>
    </source>
</evidence>
<dbReference type="AlphaFoldDB" id="A0A016SY06"/>
<gene>
    <name evidence="2" type="primary">Acey_s0162.g3411</name>
    <name evidence="2" type="ORF">Y032_0162g3411</name>
</gene>
<dbReference type="EMBL" id="JARK01001498">
    <property type="protein sequence ID" value="EYB95214.1"/>
    <property type="molecule type" value="Genomic_DNA"/>
</dbReference>
<protein>
    <submittedName>
        <fullName evidence="2">Uncharacterized protein</fullName>
    </submittedName>
</protein>